<dbReference type="InterPro" id="IPR012340">
    <property type="entry name" value="NA-bd_OB-fold"/>
</dbReference>
<keyword evidence="3 5" id="KW-0067">ATP-binding</keyword>
<sequence length="360" mass="39135">MASVTFTNTQRLYPGNSRPAVDGLNLEIQDGEFVVLVGPSGCGKSTSLRMLAGLEEVTAGRIYIGDRDVTDLPPKERDIAMVFQNFALYPHMDVGENMGFSLKIAKVPKQERVERVRRAAKLLDLEEYLDRKPKALSGGQRQRVAMGRAIVREPQVFCMDEPLSNLDAKLRVSTRSQISALQQRLGTTTVYVTHDQVEAMTMGDRVAVLKDGILQQVDTSLALYDRPANLFVAGFIGSPAMNLLEATPTEGGARIGDYVVPIDRQAAARASGGITVGVRPEAWRLVGENEGGLPVTVTVIEELGADAFLYGTCDVEGAPGTLVVRIEARRDVQKGSTVHVTTDPRHVHVFDTTTGERLSS</sequence>
<protein>
    <submittedName>
        <fullName evidence="5">Diacetylchitobiose ABC transporter ATP-binding protein MsiK</fullName>
    </submittedName>
</protein>
<dbReference type="PROSITE" id="PS00211">
    <property type="entry name" value="ABC_TRANSPORTER_1"/>
    <property type="match status" value="1"/>
</dbReference>
<evidence type="ECO:0000259" key="4">
    <source>
        <dbReference type="PROSITE" id="PS50893"/>
    </source>
</evidence>
<dbReference type="InterPro" id="IPR047641">
    <property type="entry name" value="ABC_transpr_MalK/UgpC-like"/>
</dbReference>
<evidence type="ECO:0000256" key="1">
    <source>
        <dbReference type="ARBA" id="ARBA00022448"/>
    </source>
</evidence>
<dbReference type="Pfam" id="PF08402">
    <property type="entry name" value="TOBE_2"/>
    <property type="match status" value="1"/>
</dbReference>
<dbReference type="PANTHER" id="PTHR43875">
    <property type="entry name" value="MALTODEXTRIN IMPORT ATP-BINDING PROTEIN MSMX"/>
    <property type="match status" value="1"/>
</dbReference>
<dbReference type="InterPro" id="IPR013611">
    <property type="entry name" value="Transp-assoc_OB_typ2"/>
</dbReference>
<evidence type="ECO:0000256" key="2">
    <source>
        <dbReference type="ARBA" id="ARBA00022741"/>
    </source>
</evidence>
<dbReference type="InterPro" id="IPR027417">
    <property type="entry name" value="P-loop_NTPase"/>
</dbReference>
<dbReference type="SUPFAM" id="SSF50331">
    <property type="entry name" value="MOP-like"/>
    <property type="match status" value="1"/>
</dbReference>
<evidence type="ECO:0000256" key="3">
    <source>
        <dbReference type="ARBA" id="ARBA00022840"/>
    </source>
</evidence>
<dbReference type="GO" id="GO:0005524">
    <property type="term" value="F:ATP binding"/>
    <property type="evidence" value="ECO:0007669"/>
    <property type="project" value="UniProtKB-KW"/>
</dbReference>
<proteinExistence type="predicted"/>
<dbReference type="Gene3D" id="2.40.50.140">
    <property type="entry name" value="Nucleic acid-binding proteins"/>
    <property type="match status" value="1"/>
</dbReference>
<dbReference type="SUPFAM" id="SSF52540">
    <property type="entry name" value="P-loop containing nucleoside triphosphate hydrolases"/>
    <property type="match status" value="1"/>
</dbReference>
<dbReference type="NCBIfam" id="NF008653">
    <property type="entry name" value="PRK11650.1"/>
    <property type="match status" value="1"/>
</dbReference>
<keyword evidence="6" id="KW-1185">Reference proteome</keyword>
<dbReference type="CDD" id="cd03301">
    <property type="entry name" value="ABC_MalK_N"/>
    <property type="match status" value="1"/>
</dbReference>
<feature type="domain" description="ABC transporter" evidence="4">
    <location>
        <begin position="4"/>
        <end position="236"/>
    </location>
</feature>
<dbReference type="Pfam" id="PF00005">
    <property type="entry name" value="ABC_tran"/>
    <property type="match status" value="1"/>
</dbReference>
<dbReference type="Gene3D" id="2.40.50.100">
    <property type="match status" value="1"/>
</dbReference>
<dbReference type="Proteomes" id="UP001499882">
    <property type="component" value="Unassembled WGS sequence"/>
</dbReference>
<accession>A0ABP8ZAK9</accession>
<name>A0ABP8ZAK9_9ACTN</name>
<dbReference type="SMART" id="SM00382">
    <property type="entry name" value="AAA"/>
    <property type="match status" value="1"/>
</dbReference>
<dbReference type="PANTHER" id="PTHR43875:SF1">
    <property type="entry name" value="OSMOPROTECTIVE COMPOUNDS UPTAKE ATP-BINDING PROTEIN GGTA"/>
    <property type="match status" value="1"/>
</dbReference>
<dbReference type="EMBL" id="BAABKN010000026">
    <property type="protein sequence ID" value="GAA4751451.1"/>
    <property type="molecule type" value="Genomic_DNA"/>
</dbReference>
<comment type="caution">
    <text evidence="5">The sequence shown here is derived from an EMBL/GenBank/DDBJ whole genome shotgun (WGS) entry which is preliminary data.</text>
</comment>
<dbReference type="RefSeq" id="WP_345528828.1">
    <property type="nucleotide sequence ID" value="NZ_BAABKN010000026.1"/>
</dbReference>
<evidence type="ECO:0000313" key="5">
    <source>
        <dbReference type="EMBL" id="GAA4751451.1"/>
    </source>
</evidence>
<reference evidence="6" key="1">
    <citation type="journal article" date="2019" name="Int. J. Syst. Evol. Microbiol.">
        <title>The Global Catalogue of Microorganisms (GCM) 10K type strain sequencing project: providing services to taxonomists for standard genome sequencing and annotation.</title>
        <authorList>
            <consortium name="The Broad Institute Genomics Platform"/>
            <consortium name="The Broad Institute Genome Sequencing Center for Infectious Disease"/>
            <person name="Wu L."/>
            <person name="Ma J."/>
        </authorList>
    </citation>
    <scope>NUCLEOTIDE SEQUENCE [LARGE SCALE GENOMIC DNA]</scope>
    <source>
        <strain evidence="6">JCM 18532</strain>
    </source>
</reference>
<dbReference type="Gene3D" id="3.40.50.300">
    <property type="entry name" value="P-loop containing nucleotide triphosphate hydrolases"/>
    <property type="match status" value="1"/>
</dbReference>
<gene>
    <name evidence="5" type="primary">msiK_1</name>
    <name evidence="5" type="ORF">GCM10023350_40930</name>
</gene>
<dbReference type="InterPro" id="IPR017871">
    <property type="entry name" value="ABC_transporter-like_CS"/>
</dbReference>
<organism evidence="5 6">
    <name type="scientific">Nocardioides endophyticus</name>
    <dbReference type="NCBI Taxonomy" id="1353775"/>
    <lineage>
        <taxon>Bacteria</taxon>
        <taxon>Bacillati</taxon>
        <taxon>Actinomycetota</taxon>
        <taxon>Actinomycetes</taxon>
        <taxon>Propionibacteriales</taxon>
        <taxon>Nocardioidaceae</taxon>
        <taxon>Nocardioides</taxon>
    </lineage>
</organism>
<dbReference type="InterPro" id="IPR015855">
    <property type="entry name" value="ABC_transpr_MalK-like"/>
</dbReference>
<keyword evidence="2" id="KW-0547">Nucleotide-binding</keyword>
<evidence type="ECO:0000313" key="6">
    <source>
        <dbReference type="Proteomes" id="UP001499882"/>
    </source>
</evidence>
<dbReference type="InterPro" id="IPR003593">
    <property type="entry name" value="AAA+_ATPase"/>
</dbReference>
<keyword evidence="1" id="KW-0813">Transport</keyword>
<dbReference type="InterPro" id="IPR003439">
    <property type="entry name" value="ABC_transporter-like_ATP-bd"/>
</dbReference>
<dbReference type="InterPro" id="IPR008995">
    <property type="entry name" value="Mo/tungstate-bd_C_term_dom"/>
</dbReference>
<dbReference type="PROSITE" id="PS50893">
    <property type="entry name" value="ABC_TRANSPORTER_2"/>
    <property type="match status" value="1"/>
</dbReference>